<keyword evidence="2" id="KW-0328">Glycosyltransferase</keyword>
<dbReference type="SUPFAM" id="SSF53756">
    <property type="entry name" value="UDP-Glycosyltransferase/glycogen phosphorylase"/>
    <property type="match status" value="1"/>
</dbReference>
<evidence type="ECO:0000259" key="5">
    <source>
        <dbReference type="Pfam" id="PF13439"/>
    </source>
</evidence>
<proteinExistence type="predicted"/>
<evidence type="ECO:0000256" key="4">
    <source>
        <dbReference type="SAM" id="SignalP"/>
    </source>
</evidence>
<dbReference type="RefSeq" id="WP_158060740.1">
    <property type="nucleotide sequence ID" value="NZ_CP044427.1"/>
</dbReference>
<dbReference type="AlphaFoldDB" id="A0A5J6V5R3"/>
<keyword evidence="3 6" id="KW-0808">Transferase</keyword>
<dbReference type="PANTHER" id="PTHR45947">
    <property type="entry name" value="SULFOQUINOVOSYL TRANSFERASE SQD2"/>
    <property type="match status" value="1"/>
</dbReference>
<keyword evidence="7" id="KW-1185">Reference proteome</keyword>
<sequence>MRGARRRRVVLATRIFAPEAAAATFRLGALVRALAGHAEVRVLTTMAPPHLRGPQTQDDGPVRVSRWPVLRDATGYVRGYLPYLSFDLPLALRLLTGPRPDVVVVEPPPTTGAVTRTALALRALPGRLAGHPRIPYVYYAADVWSDATASMGAPAIVVAAMRAVESYALRGARDVIAVSDGVADRVRSLLGGTTRVGVSVVPNGIDTDVFTSDGERHPQAPETPYLVYAGTASEWQGAEVFAEAMREVVAAEPTARLVFLGQGSSWPLLQRLRAELPDGAIELRPLVPPAEAAAWLRGAAVALVSVRPGVGYDFAYPTKVIAALATGAPVVFAGPGPAAADVRAYGLGDAVDHDVPAVAAAMLAAVRSAAPGAGRWSLRERERRVAWVRQHRSLSATGEAAAAVVLDAAAEPGSPLPKLPEVVHRPRPLAHG</sequence>
<dbReference type="EMBL" id="CP044427">
    <property type="protein sequence ID" value="QFG68352.1"/>
    <property type="molecule type" value="Genomic_DNA"/>
</dbReference>
<dbReference type="Pfam" id="PF13439">
    <property type="entry name" value="Glyco_transf_4"/>
    <property type="match status" value="1"/>
</dbReference>
<feature type="chain" id="PRO_5023925068" description="D-inositol 3-phosphate glycosyltransferase" evidence="4">
    <location>
        <begin position="23"/>
        <end position="432"/>
    </location>
</feature>
<dbReference type="Gene3D" id="3.40.50.2000">
    <property type="entry name" value="Glycogen Phosphorylase B"/>
    <property type="match status" value="2"/>
</dbReference>
<name>A0A5J6V5R3_9MICO</name>
<accession>A0A5J6V5R3</accession>
<dbReference type="GO" id="GO:0016758">
    <property type="term" value="F:hexosyltransferase activity"/>
    <property type="evidence" value="ECO:0007669"/>
    <property type="project" value="TreeGrafter"/>
</dbReference>
<gene>
    <name evidence="6" type="ORF">FY030_06170</name>
</gene>
<dbReference type="Proteomes" id="UP000326546">
    <property type="component" value="Chromosome"/>
</dbReference>
<dbReference type="InterPro" id="IPR028098">
    <property type="entry name" value="Glyco_trans_4-like_N"/>
</dbReference>
<reference evidence="6 7" key="1">
    <citation type="submission" date="2019-09" db="EMBL/GenBank/DDBJ databases">
        <title>Serinicoccus pratensis sp. nov., isolated from meadow soil.</title>
        <authorList>
            <person name="Zhang W."/>
        </authorList>
    </citation>
    <scope>NUCLEOTIDE SEQUENCE [LARGE SCALE GENOMIC DNA]</scope>
    <source>
        <strain evidence="6 7">W204</strain>
    </source>
</reference>
<dbReference type="GO" id="GO:1901137">
    <property type="term" value="P:carbohydrate derivative biosynthetic process"/>
    <property type="evidence" value="ECO:0007669"/>
    <property type="project" value="UniProtKB-ARBA"/>
</dbReference>
<protein>
    <recommendedName>
        <fullName evidence="1">D-inositol 3-phosphate glycosyltransferase</fullName>
    </recommendedName>
</protein>
<evidence type="ECO:0000313" key="7">
    <source>
        <dbReference type="Proteomes" id="UP000326546"/>
    </source>
</evidence>
<feature type="signal peptide" evidence="4">
    <location>
        <begin position="1"/>
        <end position="22"/>
    </location>
</feature>
<evidence type="ECO:0000313" key="6">
    <source>
        <dbReference type="EMBL" id="QFG68352.1"/>
    </source>
</evidence>
<evidence type="ECO:0000256" key="3">
    <source>
        <dbReference type="ARBA" id="ARBA00022679"/>
    </source>
</evidence>
<dbReference type="PANTHER" id="PTHR45947:SF3">
    <property type="entry name" value="SULFOQUINOVOSYL TRANSFERASE SQD2"/>
    <property type="match status" value="1"/>
</dbReference>
<dbReference type="InterPro" id="IPR050194">
    <property type="entry name" value="Glycosyltransferase_grp1"/>
</dbReference>
<dbReference type="KEGG" id="serw:FY030_06170"/>
<feature type="domain" description="Glycosyltransferase subfamily 4-like N-terminal" evidence="5">
    <location>
        <begin position="29"/>
        <end position="208"/>
    </location>
</feature>
<organism evidence="6 7">
    <name type="scientific">Ornithinimicrobium pratense</name>
    <dbReference type="NCBI Taxonomy" id="2593973"/>
    <lineage>
        <taxon>Bacteria</taxon>
        <taxon>Bacillati</taxon>
        <taxon>Actinomycetota</taxon>
        <taxon>Actinomycetes</taxon>
        <taxon>Micrococcales</taxon>
        <taxon>Ornithinimicrobiaceae</taxon>
        <taxon>Ornithinimicrobium</taxon>
    </lineage>
</organism>
<dbReference type="Pfam" id="PF13692">
    <property type="entry name" value="Glyco_trans_1_4"/>
    <property type="match status" value="1"/>
</dbReference>
<keyword evidence="4" id="KW-0732">Signal</keyword>
<evidence type="ECO:0000256" key="1">
    <source>
        <dbReference type="ARBA" id="ARBA00021292"/>
    </source>
</evidence>
<dbReference type="OrthoDB" id="3657271at2"/>
<evidence type="ECO:0000256" key="2">
    <source>
        <dbReference type="ARBA" id="ARBA00022676"/>
    </source>
</evidence>